<organism evidence="2 3">
    <name type="scientific">Sphingobium naphthae</name>
    <dbReference type="NCBI Taxonomy" id="1886786"/>
    <lineage>
        <taxon>Bacteria</taxon>
        <taxon>Pseudomonadati</taxon>
        <taxon>Pseudomonadota</taxon>
        <taxon>Alphaproteobacteria</taxon>
        <taxon>Sphingomonadales</taxon>
        <taxon>Sphingomonadaceae</taxon>
        <taxon>Sphingobium</taxon>
    </lineage>
</organism>
<evidence type="ECO:0000256" key="1">
    <source>
        <dbReference type="SAM" id="MobiDB-lite"/>
    </source>
</evidence>
<name>A0ABU4A129_9SPHN</name>
<feature type="compositionally biased region" description="Polar residues" evidence="1">
    <location>
        <begin position="103"/>
        <end position="114"/>
    </location>
</feature>
<dbReference type="SUPFAM" id="SSF54427">
    <property type="entry name" value="NTF2-like"/>
    <property type="match status" value="1"/>
</dbReference>
<dbReference type="InterPro" id="IPR009959">
    <property type="entry name" value="Cyclase_SnoaL-like"/>
</dbReference>
<keyword evidence="3" id="KW-1185">Reference proteome</keyword>
<gene>
    <name evidence="2" type="ORF">O0R41_17925</name>
</gene>
<feature type="compositionally biased region" description="Low complexity" evidence="1">
    <location>
        <begin position="131"/>
        <end position="140"/>
    </location>
</feature>
<sequence>MTDRIKANKAVAFGLLTEVHTGNTVLEDIYTPGYVHHNDAFYPGPEPGLDKFKRTLHSRAGGITDLSVRIDHLVSEGDKVLAASRYPAPIAALSRSSPRRGGTSHSRVATSTVSRRGASPKVGDDGLPAVSAATRRSTAS</sequence>
<dbReference type="InterPro" id="IPR032710">
    <property type="entry name" value="NTF2-like_dom_sf"/>
</dbReference>
<dbReference type="Gene3D" id="3.10.450.50">
    <property type="match status" value="1"/>
</dbReference>
<accession>A0ABU4A129</accession>
<dbReference type="EMBL" id="JAPTHD010000011">
    <property type="protein sequence ID" value="MDV5825486.1"/>
    <property type="molecule type" value="Genomic_DNA"/>
</dbReference>
<comment type="caution">
    <text evidence="2">The sequence shown here is derived from an EMBL/GenBank/DDBJ whole genome shotgun (WGS) entry which is preliminary data.</text>
</comment>
<proteinExistence type="predicted"/>
<feature type="region of interest" description="Disordered" evidence="1">
    <location>
        <begin position="91"/>
        <end position="140"/>
    </location>
</feature>
<reference evidence="3" key="1">
    <citation type="journal article" date="2022" name="J Environ Chem Eng">
        <title>Biodegradation of petroleum oil using a constructed nonpathogenic and heavy metal-tolerant bacterial consortium isolated from marine sponges.</title>
        <authorList>
            <person name="Dechsakulwatana C."/>
            <person name="Rungsihiranrut A."/>
            <person name="Muangchinda C."/>
            <person name="Ningthoujam R."/>
            <person name="Klankeo P."/>
            <person name="Pinyakong O."/>
        </authorList>
    </citation>
    <scope>NUCLEOTIDE SEQUENCE [LARGE SCALE GENOMIC DNA]</scope>
    <source>
        <strain evidence="3">MO2-4</strain>
    </source>
</reference>
<protein>
    <submittedName>
        <fullName evidence="2">Ester cyclase</fullName>
    </submittedName>
</protein>
<dbReference type="Proteomes" id="UP001185984">
    <property type="component" value="Unassembled WGS sequence"/>
</dbReference>
<dbReference type="Pfam" id="PF07366">
    <property type="entry name" value="SnoaL"/>
    <property type="match status" value="1"/>
</dbReference>
<evidence type="ECO:0000313" key="3">
    <source>
        <dbReference type="Proteomes" id="UP001185984"/>
    </source>
</evidence>
<evidence type="ECO:0000313" key="2">
    <source>
        <dbReference type="EMBL" id="MDV5825486.1"/>
    </source>
</evidence>